<feature type="region of interest" description="Disordered" evidence="4">
    <location>
        <begin position="923"/>
        <end position="951"/>
    </location>
</feature>
<feature type="compositionally biased region" description="Low complexity" evidence="4">
    <location>
        <begin position="924"/>
        <end position="951"/>
    </location>
</feature>
<comment type="similarity">
    <text evidence="2">Belongs to the MAK10 family.</text>
</comment>
<evidence type="ECO:0000259" key="6">
    <source>
        <dbReference type="Pfam" id="PF25789"/>
    </source>
</evidence>
<evidence type="ECO:0000259" key="5">
    <source>
        <dbReference type="Pfam" id="PF04112"/>
    </source>
</evidence>
<comment type="subcellular location">
    <subcellularLocation>
        <location evidence="1">Cytoplasm</location>
    </subcellularLocation>
</comment>
<evidence type="ECO:0000256" key="2">
    <source>
        <dbReference type="ARBA" id="ARBA00006289"/>
    </source>
</evidence>
<feature type="compositionally biased region" description="Gly residues" evidence="4">
    <location>
        <begin position="716"/>
        <end position="732"/>
    </location>
</feature>
<feature type="compositionally biased region" description="Pro residues" evidence="4">
    <location>
        <begin position="696"/>
        <end position="706"/>
    </location>
</feature>
<feature type="region of interest" description="Disordered" evidence="4">
    <location>
        <begin position="299"/>
        <end position="359"/>
    </location>
</feature>
<gene>
    <name evidence="7" type="ORF">VaNZ11_015990</name>
</gene>
<evidence type="ECO:0000313" key="7">
    <source>
        <dbReference type="EMBL" id="GLI71073.1"/>
    </source>
</evidence>
<dbReference type="InterPro" id="IPR057983">
    <property type="entry name" value="NAA35-like_N"/>
</dbReference>
<protein>
    <submittedName>
        <fullName evidence="7">Uncharacterized protein</fullName>
    </submittedName>
</protein>
<dbReference type="InterPro" id="IPR007244">
    <property type="entry name" value="Naa35_N"/>
</dbReference>
<dbReference type="Pfam" id="PF25789">
    <property type="entry name" value="TPR_NAA35"/>
    <property type="match status" value="1"/>
</dbReference>
<dbReference type="InterPro" id="IPR057982">
    <property type="entry name" value="TPR_NAA35"/>
</dbReference>
<dbReference type="PANTHER" id="PTHR21373:SF0">
    <property type="entry name" value="N-ALPHA-ACETYLTRANSFERASE 35, NATC AUXILIARY SUBUNIT"/>
    <property type="match status" value="1"/>
</dbReference>
<dbReference type="Pfam" id="PF04112">
    <property type="entry name" value="Mak10"/>
    <property type="match status" value="1"/>
</dbReference>
<evidence type="ECO:0000313" key="8">
    <source>
        <dbReference type="Proteomes" id="UP001165090"/>
    </source>
</evidence>
<keyword evidence="8" id="KW-1185">Reference proteome</keyword>
<feature type="domain" description="NAA35-like TPR repeats" evidence="6">
    <location>
        <begin position="559"/>
        <end position="918"/>
    </location>
</feature>
<feature type="compositionally biased region" description="Polar residues" evidence="4">
    <location>
        <begin position="523"/>
        <end position="534"/>
    </location>
</feature>
<feature type="domain" description="NAA35-like N-terminal" evidence="5">
    <location>
        <begin position="21"/>
        <end position="161"/>
    </location>
</feature>
<organism evidence="7 8">
    <name type="scientific">Volvox africanus</name>
    <dbReference type="NCBI Taxonomy" id="51714"/>
    <lineage>
        <taxon>Eukaryota</taxon>
        <taxon>Viridiplantae</taxon>
        <taxon>Chlorophyta</taxon>
        <taxon>core chlorophytes</taxon>
        <taxon>Chlorophyceae</taxon>
        <taxon>CS clade</taxon>
        <taxon>Chlamydomonadales</taxon>
        <taxon>Volvocaceae</taxon>
        <taxon>Volvox</taxon>
    </lineage>
</organism>
<keyword evidence="3" id="KW-0963">Cytoplasm</keyword>
<sequence>MEGWIDIGPLLNAARTDLQVGELLAGESFSLFEAMSALEAGNPKMDAAASPSVEHPTLEMLLADPNVAPWDLPITTLLKVLDQLLAMEASWHCGGSAMQTVYACLYMLKLDGAQQHESLASRCLYAYCRILQYDCAHVRDLVMSGAVCEEEDISMLTAGIPFEPPAGGAASALDALDTAIAATAAIVADTGSGVTAKPSPDGAVEESTSGLPTAAAAAEQQSAALWEAVSLRLRLRRAVHLGLRQAVSREPQEVITAVPHFEEVKALIPKIRQTSPLAGTGTGTGTATSTIAAPAAVTASSDPSTSATSASAATPSVAAEPTASSGNAVTSGAGSGGSSTAPGSEATAPPPPPPPSLAPGFQIDVNRHLLGPAPPRQVKVMSISESLSYMERMAEHMLAAVTVSEHVHDYRSLQMFLWVFSRLRAGAVARAAMHSLVMPERWQHASMGGVEENGATTSEQNGPAAPSNPDSGSQQYDSQLQPGSEPEKGQKGAPRPGGAGRGSGKKGGGGRKGGGGGGGGGATSSKNKQQQQSMPIWVPSKEMIAAACRVSYKTGLPTEAEMFFEQALIASSNVFQAMLMNRCRCRRRLRRCLDDWYNMYHHGLNADVVPEVREYFKSSGWRWRPLDGMPADDEQGPLSSWVEIQTTFTMLHHLLLGFELELYEPLEYDMIYWYCDFLCTNAMNVYGAILQRGPPIHPPQQPPQLQPQPHQLPAGIGRGLGGRSRGGTVGGRGRGDAAAAAAAAAMAKFEREQSQLRFEILEVEVFQQMCQGLLRLMVGLRLAGSIPEHRNPLPFNTSEQRFEQRFATFATLPKPLPLCHADYVMSTDPGSRDAAYLMGLAATSFKEARLRCGALAACAPFSDAAASWVRGLERVAATNAVVAGVLRVKVADNGSGSGSGSRKIKWESDWSLHPYFPAVTLPKTAPTSTPSSSSSSSSPSSSSTAPSVQSG</sequence>
<feature type="region of interest" description="Disordered" evidence="4">
    <location>
        <begin position="696"/>
        <end position="733"/>
    </location>
</feature>
<feature type="compositionally biased region" description="Gly residues" evidence="4">
    <location>
        <begin position="495"/>
        <end position="522"/>
    </location>
</feature>
<feature type="compositionally biased region" description="Polar residues" evidence="4">
    <location>
        <begin position="468"/>
        <end position="482"/>
    </location>
</feature>
<dbReference type="EMBL" id="BSDZ01000101">
    <property type="protein sequence ID" value="GLI71073.1"/>
    <property type="molecule type" value="Genomic_DNA"/>
</dbReference>
<dbReference type="PANTHER" id="PTHR21373">
    <property type="entry name" value="GLUCOSE REPRESSIBLE PROTEIN MAK10"/>
    <property type="match status" value="1"/>
</dbReference>
<feature type="compositionally biased region" description="Pro residues" evidence="4">
    <location>
        <begin position="348"/>
        <end position="357"/>
    </location>
</feature>
<dbReference type="Proteomes" id="UP001165090">
    <property type="component" value="Unassembled WGS sequence"/>
</dbReference>
<feature type="region of interest" description="Disordered" evidence="4">
    <location>
        <begin position="451"/>
        <end position="534"/>
    </location>
</feature>
<feature type="compositionally biased region" description="Low complexity" evidence="4">
    <location>
        <begin position="299"/>
        <end position="347"/>
    </location>
</feature>
<comment type="caution">
    <text evidence="7">The sequence shown here is derived from an EMBL/GenBank/DDBJ whole genome shotgun (WGS) entry which is preliminary data.</text>
</comment>
<accession>A0ABQ5SM48</accession>
<reference evidence="7 8" key="1">
    <citation type="journal article" date="2023" name="IScience">
        <title>Expanded male sex-determining region conserved during the evolution of homothallism in the green alga Volvox.</title>
        <authorList>
            <person name="Yamamoto K."/>
            <person name="Matsuzaki R."/>
            <person name="Mahakham W."/>
            <person name="Heman W."/>
            <person name="Sekimoto H."/>
            <person name="Kawachi M."/>
            <person name="Minakuchi Y."/>
            <person name="Toyoda A."/>
            <person name="Nozaki H."/>
        </authorList>
    </citation>
    <scope>NUCLEOTIDE SEQUENCE [LARGE SCALE GENOMIC DNA]</scope>
    <source>
        <strain evidence="7 8">NIES-4468</strain>
    </source>
</reference>
<evidence type="ECO:0000256" key="3">
    <source>
        <dbReference type="ARBA" id="ARBA00022490"/>
    </source>
</evidence>
<evidence type="ECO:0000256" key="1">
    <source>
        <dbReference type="ARBA" id="ARBA00004496"/>
    </source>
</evidence>
<name>A0ABQ5SM48_9CHLO</name>
<proteinExistence type="inferred from homology"/>
<evidence type="ECO:0000256" key="4">
    <source>
        <dbReference type="SAM" id="MobiDB-lite"/>
    </source>
</evidence>